<evidence type="ECO:0000256" key="1">
    <source>
        <dbReference type="SAM" id="MobiDB-lite"/>
    </source>
</evidence>
<evidence type="ECO:0000313" key="4">
    <source>
        <dbReference type="Proteomes" id="UP000004810"/>
    </source>
</evidence>
<evidence type="ECO:0000313" key="3">
    <source>
        <dbReference type="EMBL" id="EJW74385.1"/>
    </source>
</evidence>
<accession>J9AJK5</accession>
<evidence type="ECO:0000313" key="2">
    <source>
        <dbReference type="EMBL" id="EJW70558.1"/>
    </source>
</evidence>
<reference evidence="3" key="1">
    <citation type="submission" date="2012-08" db="EMBL/GenBank/DDBJ databases">
        <title>The Genome Sequence of Wuchereria bancrofti.</title>
        <authorList>
            <consortium name="The Broad Institute Genome Sequencing Platform"/>
            <consortium name="Broad Institute Genome Sequencing Center for Infectious Disease"/>
            <person name="Nutman T.B."/>
            <person name="Fink D.L."/>
            <person name="Russ C."/>
            <person name="Young S."/>
            <person name="Zeng Q."/>
            <person name="Koehrsen M."/>
            <person name="Alvarado L."/>
            <person name="Berlin A."/>
            <person name="Borenstein D."/>
            <person name="Chapman S.B."/>
            <person name="Chen Z."/>
            <person name="Engels R."/>
            <person name="Freedman E."/>
            <person name="Gellesch M."/>
            <person name="Goldberg J."/>
            <person name="Griggs A."/>
            <person name="Gujja S."/>
            <person name="Heilman E.R."/>
            <person name="Heiman D."/>
            <person name="Hepburn T."/>
            <person name="Howarth C."/>
            <person name="Jen D."/>
            <person name="Larson L."/>
            <person name="Lewis B."/>
            <person name="Mehta T."/>
            <person name="Park D."/>
            <person name="Pearson M."/>
            <person name="Richards J."/>
            <person name="Roberts A."/>
            <person name="Saif S."/>
            <person name="Shea T."/>
            <person name="Shenoy N."/>
            <person name="Sisk P."/>
            <person name="Stolte C."/>
            <person name="Sykes S."/>
            <person name="Walk T."/>
            <person name="White J."/>
            <person name="Yandava C."/>
            <person name="Haas B."/>
            <person name="Henn M.R."/>
            <person name="Nusbaum C."/>
            <person name="Birren B."/>
        </authorList>
    </citation>
    <scope>NUCLEOTIDE SEQUENCE</scope>
</reference>
<dbReference type="EMBL" id="ADBV01012331">
    <property type="protein sequence ID" value="EJW74385.1"/>
    <property type="molecule type" value="Genomic_DNA"/>
</dbReference>
<proteinExistence type="predicted"/>
<comment type="caution">
    <text evidence="3">The sequence shown here is derived from an EMBL/GenBank/DDBJ whole genome shotgun (WGS) entry which is preliminary data.</text>
</comment>
<feature type="region of interest" description="Disordered" evidence="1">
    <location>
        <begin position="1"/>
        <end position="46"/>
    </location>
</feature>
<reference evidence="4" key="2">
    <citation type="submission" date="2012-08" db="EMBL/GenBank/DDBJ databases">
        <title>The Genome Sequence of Wuchereria bancrofti.</title>
        <authorList>
            <person name="Nutman T.B."/>
            <person name="Fink D.L."/>
            <person name="Russ C."/>
            <person name="Young S."/>
            <person name="Zeng Q."/>
            <person name="Koehrsen M."/>
            <person name="Alvarado L."/>
            <person name="Berlin A."/>
            <person name="Chapman S.B."/>
            <person name="Chen Z."/>
            <person name="Freedman E."/>
            <person name="Gellesch M."/>
            <person name="Goldberg J."/>
            <person name="Griggs A."/>
            <person name="Gujja S."/>
            <person name="Heilman E.R."/>
            <person name="Heiman D."/>
            <person name="Hepburn T."/>
            <person name="Howarth C."/>
            <person name="Jen D."/>
            <person name="Larson L."/>
            <person name="Lewis B."/>
            <person name="Mehta T."/>
            <person name="Park D."/>
            <person name="Pearson M."/>
            <person name="Roberts A."/>
            <person name="Saif S."/>
            <person name="Shea T."/>
            <person name="Shenoy N."/>
            <person name="Sisk P."/>
            <person name="Stolte C."/>
            <person name="Sykes S."/>
            <person name="Walk T."/>
            <person name="White J."/>
            <person name="Yandava C."/>
            <person name="Haas B."/>
            <person name="Henn M.R."/>
            <person name="Nusbaum C."/>
            <person name="Birren B."/>
        </authorList>
    </citation>
    <scope>NUCLEOTIDE SEQUENCE [LARGE SCALE GENOMIC DNA]</scope>
    <source>
        <strain evidence="4">NA</strain>
    </source>
</reference>
<dbReference type="EMBL" id="ADBV01021391">
    <property type="protein sequence ID" value="EJW70558.1"/>
    <property type="molecule type" value="Genomic_DNA"/>
</dbReference>
<protein>
    <submittedName>
        <fullName evidence="3">Uncharacterized protein</fullName>
    </submittedName>
</protein>
<name>J9AJK5_WUCBA</name>
<gene>
    <name evidence="3" type="ORF">WUBG_14707</name>
    <name evidence="2" type="ORF">WUBG_18536</name>
</gene>
<organism evidence="3 4">
    <name type="scientific">Wuchereria bancrofti</name>
    <dbReference type="NCBI Taxonomy" id="6293"/>
    <lineage>
        <taxon>Eukaryota</taxon>
        <taxon>Metazoa</taxon>
        <taxon>Ecdysozoa</taxon>
        <taxon>Nematoda</taxon>
        <taxon>Chromadorea</taxon>
        <taxon>Rhabditida</taxon>
        <taxon>Spirurina</taxon>
        <taxon>Spiruromorpha</taxon>
        <taxon>Filarioidea</taxon>
        <taxon>Onchocercidae</taxon>
        <taxon>Wuchereria</taxon>
    </lineage>
</organism>
<dbReference type="Proteomes" id="UP000004810">
    <property type="component" value="Unassembled WGS sequence"/>
</dbReference>
<dbReference type="AlphaFoldDB" id="J9AJK5"/>
<sequence length="84" mass="9922">MIHFQAFNHNRSNGGEAMNDNFIPRRRSNARDELQADEKKREQARLEERGRQLNDIRKFAALFESRVMDLPLNSALKKYIKCLC</sequence>
<feature type="compositionally biased region" description="Basic and acidic residues" evidence="1">
    <location>
        <begin position="29"/>
        <end position="46"/>
    </location>
</feature>